<dbReference type="EMBL" id="OU015568">
    <property type="protein sequence ID" value="CAG5079126.1"/>
    <property type="molecule type" value="Genomic_DNA"/>
</dbReference>
<evidence type="ECO:0000313" key="2">
    <source>
        <dbReference type="EMBL" id="CAG5079126.1"/>
    </source>
</evidence>
<gene>
    <name evidence="2" type="ORF">OKIOD_LOCUS734</name>
</gene>
<protein>
    <submittedName>
        <fullName evidence="2">Oidioi.mRNA.OKI2018_I69.PAR.g9176.t1.cds</fullName>
    </submittedName>
</protein>
<proteinExistence type="predicted"/>
<reference evidence="2 3" key="1">
    <citation type="submission" date="2021-04" db="EMBL/GenBank/DDBJ databases">
        <authorList>
            <person name="Bliznina A."/>
        </authorList>
    </citation>
    <scope>NUCLEOTIDE SEQUENCE [LARGE SCALE GENOMIC DNA]</scope>
</reference>
<sequence length="194" mass="21815">MKLFVGLIVAIHAKARSHNICSWECDKIHEADLEMCAPLYDPLDELNEAYNQCRAEADEKHNICKDPCNQCHIDCNDKHHEDKLKCNEITDHSEHQKCVHDANDAHKECNSTCHCIDSCEHRYIQEHHRCDGVAADPALEQLCRDNAWELLDDCLKTNCGSFATSTTQAPITTTPEGSGEGSGDMFEGDESLFL</sequence>
<feature type="compositionally biased region" description="Low complexity" evidence="1">
    <location>
        <begin position="167"/>
        <end position="177"/>
    </location>
</feature>
<name>A0ABN7RPT2_OIKDI</name>
<accession>A0ABN7RPT2</accession>
<evidence type="ECO:0000313" key="3">
    <source>
        <dbReference type="Proteomes" id="UP001158576"/>
    </source>
</evidence>
<evidence type="ECO:0000256" key="1">
    <source>
        <dbReference type="SAM" id="MobiDB-lite"/>
    </source>
</evidence>
<dbReference type="Proteomes" id="UP001158576">
    <property type="component" value="Chromosome PAR"/>
</dbReference>
<organism evidence="2 3">
    <name type="scientific">Oikopleura dioica</name>
    <name type="common">Tunicate</name>
    <dbReference type="NCBI Taxonomy" id="34765"/>
    <lineage>
        <taxon>Eukaryota</taxon>
        <taxon>Metazoa</taxon>
        <taxon>Chordata</taxon>
        <taxon>Tunicata</taxon>
        <taxon>Appendicularia</taxon>
        <taxon>Copelata</taxon>
        <taxon>Oikopleuridae</taxon>
        <taxon>Oikopleura</taxon>
    </lineage>
</organism>
<keyword evidence="3" id="KW-1185">Reference proteome</keyword>
<feature type="region of interest" description="Disordered" evidence="1">
    <location>
        <begin position="167"/>
        <end position="194"/>
    </location>
</feature>